<dbReference type="Proteomes" id="UP000021210">
    <property type="component" value="Unassembled WGS sequence"/>
</dbReference>
<organism evidence="1 2">
    <name type="scientific">Mycobacteroides abscessus 1948</name>
    <dbReference type="NCBI Taxonomy" id="1299323"/>
    <lineage>
        <taxon>Bacteria</taxon>
        <taxon>Bacillati</taxon>
        <taxon>Actinomycetota</taxon>
        <taxon>Actinomycetes</taxon>
        <taxon>Mycobacteriales</taxon>
        <taxon>Mycobacteriaceae</taxon>
        <taxon>Mycobacteroides</taxon>
        <taxon>Mycobacteroides abscessus</taxon>
    </lineage>
</organism>
<gene>
    <name evidence="1" type="ORF">I542_4205</name>
</gene>
<protein>
    <submittedName>
        <fullName evidence="1">Uncharacterized protein</fullName>
    </submittedName>
</protein>
<accession>A0A829QPA0</accession>
<sequence>MSLRDRFPEIAARYSRDPELDGVDGEPASSYLRASFLEGVRRFSPDARLDAFANIHLSGPSFDNGIFERNAADIFVRLQNEIDSITDESDRAGVQIGFRRIGKGSVVMHLDPVPPEMASDDQLPMSTPPQLESALVRVLDLHDAFESGDDALAITRATSELATRARQLVESLDVADARLEVDLSRSDGTRRKSSLTDVGRANARRFFERTPTIEDTVVSGYLRTASTTGHIELVSGRQILEIVDVPAEIAKSLQWDRIYRIRVRRTTSAAKAGSRPKVENQYISIAQHDEPIPFD</sequence>
<dbReference type="EMBL" id="JAOH01000002">
    <property type="protein sequence ID" value="EUA64039.1"/>
    <property type="molecule type" value="Genomic_DNA"/>
</dbReference>
<reference evidence="1 2" key="1">
    <citation type="submission" date="2013-12" db="EMBL/GenBank/DDBJ databases">
        <authorList>
            <person name="Zelazny A."/>
            <person name="Olivier K."/>
            <person name="Holland S."/>
            <person name="Lenaerts A."/>
            <person name="Ordway D."/>
            <person name="DeGroote M.A."/>
            <person name="Parker T."/>
            <person name="Sizemore C."/>
            <person name="Tallon L.J."/>
            <person name="Sadzewicz L.K."/>
            <person name="Sengamalay N."/>
            <person name="Fraser C.M."/>
            <person name="Hine E."/>
            <person name="Shefchek K.A."/>
            <person name="Das S.P."/>
            <person name="Tettelin H."/>
        </authorList>
    </citation>
    <scope>NUCLEOTIDE SEQUENCE [LARGE SCALE GENOMIC DNA]</scope>
    <source>
        <strain evidence="1 2">1948</strain>
    </source>
</reference>
<evidence type="ECO:0000313" key="2">
    <source>
        <dbReference type="Proteomes" id="UP000021210"/>
    </source>
</evidence>
<name>A0A829QPA0_9MYCO</name>
<comment type="caution">
    <text evidence="1">The sequence shown here is derived from an EMBL/GenBank/DDBJ whole genome shotgun (WGS) entry which is preliminary data.</text>
</comment>
<proteinExistence type="predicted"/>
<evidence type="ECO:0000313" key="1">
    <source>
        <dbReference type="EMBL" id="EUA64039.1"/>
    </source>
</evidence>
<dbReference type="AlphaFoldDB" id="A0A829QPA0"/>